<reference evidence="5 6" key="1">
    <citation type="submission" date="2019-04" db="EMBL/GenBank/DDBJ databases">
        <title>Comparative genomics and transcriptomics to analyze fruiting body development in filamentous ascomycetes.</title>
        <authorList>
            <consortium name="DOE Joint Genome Institute"/>
            <person name="Lutkenhaus R."/>
            <person name="Traeger S."/>
            <person name="Breuer J."/>
            <person name="Kuo A."/>
            <person name="Lipzen A."/>
            <person name="Pangilinan J."/>
            <person name="Dilworth D."/>
            <person name="Sandor L."/>
            <person name="Poggeler S."/>
            <person name="Barry K."/>
            <person name="Grigoriev I.V."/>
            <person name="Nowrousian M."/>
        </authorList>
    </citation>
    <scope>NUCLEOTIDE SEQUENCE [LARGE SCALE GENOMIC DNA]</scope>
    <source>
        <strain evidence="5 6">CBS 389.68</strain>
    </source>
</reference>
<sequence length="2824" mass="317527">MATPLKTTEQNALLSVTEKVLKGLARMDEILGSVREGRRLDSTISGLKSDDPVRKKLSVLSEILDLSEQTPTLFVEHIPDGGVPNLAQFISKSFENIKDDNFRASLFFAAPTAVILSLIRSNQVTVPPAIRTDVIEILDAGARKGFNMNTDPFRVLEDLVGSTSDDAIAFVQKLYRLQALVKDAKHINNLLSAGYGSAHAIANTEYNKFINDENLRKLDKDTVARIYDHAVGIETSNEQTWVAFLRARGAMRVAAIDDITPPPQALTTTIDDQKDGAPFKFVDDRYSLDAAQYKSDEKLAANFANLFQQFQTDECPDCMSITSYGAYLVDLLQLLEDTKYNDPFQPHIQRSLMENLRYRRPDLEHLELSCANTNSVLQYIDLANEIMESLVGFMGLLDARTVVPYNESAQETCSSGPASKKMPANINYQVYQQFLSKQVYPMNIFPWNQATQSIDLYCKNLGVPRAQLLDKAPLLWRVTDIIRRRTNLAVEDAKKLACETLVRAKSAAYLGLQEQDYVAITHESFYPQGATSLSQIEYRENVGLRPPREYWGYPDHASMINETPDEYDRISGLQDVLRQLLPRSNISFSELLALLKTRYLSRRLTLQSASANPREFSGRIKDMRLRTPVPDSTGSTLNPAICDDVQRFIRLWKRIGWTVDELDETLIVLAPGVDNCHTSGITPAMVNELAAVKELSDITGEIVPDLLPLWSDIGLEFFRQRFVASNFNIFAADKAGRYLTANRKISDHAQAVLLCLDIPIREFVSMEALGLEDKLDMVNLSALRQRAMLSGLLKISLRDLPALLQAVNTDGETPFQSPSSTLRFLAEWRSLSKAGFNIAKVSITTGYSQPLNLRVKALKACTAVLRGLDEIETLQSFQAPSTGDQGAQRNIARQMILDVVNADFPIVDTTIVHHLLTDVVKGGMTRLERMNYLDVETADGGPFEGYFMPPTTEGIIFTSMDVGESDTVPKLIISEEMSDPNEPTATGITLPTLSVDGVALECSQSGNVFSFAEQRYTKGQIYRLSFSGNVKHLRWNTSKSEPTSLGKKTLIEGATVESLETVYTSLERAAEVVSTFKLTLEELRFASLQWRKASANSFRIDFSKPSFQDLCFLRDYIAVRDACPQSIQSSNKLLELYKWAASTPKGSEFSEIAEKIAEHTGWPLGEVTEILKNGYPGLRPADFTAIILDGQLLRQISTAIKLVTDLAVPSITTAALCNFVEPRFPDGGQTTAEFESAAQLRRLCDQSAAEGTSNANTRLSEAYDKLRVAQRTALVHYLLQQPFFINKKIYDADALFEFLLIDVQMGACLETSRMKNAISTIQLFVHRCLQGLEKNHGIPAISIVKRWEYTRSYPLWEANRRVFLYPENYIDPTLRDNKTDLFKNLEAAIMQRDISMKNIGDAIKAYIHGAHDMGDLDIVTYLWDRTDDDNGIFHFFARTRMAPYKYYHRMLEVKTLIGGMVPYFFWSPWAALELDIPVMEVDLDGTNVASPGIYLIPALQDDRLHLFIPQLTLKTVPPKPQGSVKAMAESDPDKSAENPVGENFWELRMGWSEFRKGVWSAKQISQNALEIKAEPAPDLSQAPESLKAQGEALIPLATALPRVDSFRFSLTRRADDILVINVHKLIRPTVQSSNLKPLSGWKLYLGGFELRGQHLVKLPSVATEKPALAQRWLDRLSPSPYTSFMKLRYDKENAVAPKDIKDGKSDIRLGLVEKADAFSLTKDAKPAKALNWTMTFDYVNNQQPYGHVLEVDNGDRSQTYFALVDEKEHAETRVYDIMKHTLSPELMKAAAVGGVEDVFEIFKKDRPLDDSLDVYGRRNGPIYHEQSTPYAQYNWELGVHTVMLMMERLLALQQFDQALQVAHLVFDPRATGTNVNNCWVFEPFRDRNLRLQQSFEIMVKELHSSTQRASNGRLRLMGIEWRANPFNPHAIARMSPVAYMKRIVMKYIEILIASGDYYFRQNSLESLPLAIQQYVQASHVFGPAPHKVPKLGKTVARSYRDIQRTADDLKRFRPSTEGLSNAAVDLDLAFPFFSPPNSRGSRRMRKDDSTSLFGFLATSYFCVPANPQFTSLRTTIGDRLFKLRHCLDINGNPRRLSLFEPKIDPMALVQAAASGRLSASIMLNDADSPMPNYRFVYLLQKALELCGEMKNLQAHFLAAKEKTNAEELAVLKSKQEVVINGLVLDMKMKQREEAVKAIDALLATRKTHEHRLEFYLRLIGENTDRIPTPAKEWTDIDQAIDHPVDKELKMSSYEQTDLEMSEKAAQKNMIASGMENGAAWLLVLPRFTTNIQPFGMGTSFKLDSHNVARASQAAAGTLRCFAQDHIDQGARAAKKSGLIRQLQDRRLQANLAGREIKAIDEQIAVQKARIAICDSDLRLQHQQIAYAQETQNWLQSKYTNVQLYTWFDHAARNLLYQTYLLTNDLAVKAQKAFKFERPTDKTIYLQPGGHWDSARDGLLSAESIQLGLKRLESAYISTRAHHFDVTKNISLRQIYPAALFDLRTKGTAEFSLPEVLFDMDFPGHYCRRIKAVSVSIPCIVGPYTGVNATLSLLRHQYRVSPEIKDDADYLPKKAGGEITDDRFRADVVPINAIALSSGQHDSGVFELNFNGERFGPFEGAGVISDWKLELAMQARQFDYMTISDVIIQLKYTSLNGGDILKSGAINAVKLHQQTPTDPAGSFLTIDIKNEFSNEWFAALDVISTTALESRFSVSIPITDLKERLPCWARLFPAKSLRAEEILVYVATEDGEGVTMKLDEDDLVISWAKAERKEGMPPNYEVYAKTGTEVSKKLFDEEWRLQLVMEKRNAPESVVMVVRYSVAGQ</sequence>
<evidence type="ECO:0000313" key="5">
    <source>
        <dbReference type="EMBL" id="TGZ79090.1"/>
    </source>
</evidence>
<dbReference type="EMBL" id="ML220135">
    <property type="protein sequence ID" value="TGZ79090.1"/>
    <property type="molecule type" value="Genomic_DNA"/>
</dbReference>
<dbReference type="Pfam" id="PF20220">
    <property type="entry name" value="ABC_toxin_N"/>
    <property type="match status" value="1"/>
</dbReference>
<dbReference type="OrthoDB" id="5242822at2759"/>
<dbReference type="InterPro" id="IPR041079">
    <property type="entry name" value="Neuraminidase-like"/>
</dbReference>
<evidence type="ECO:0000313" key="6">
    <source>
        <dbReference type="Proteomes" id="UP000298138"/>
    </source>
</evidence>
<evidence type="ECO:0000259" key="4">
    <source>
        <dbReference type="Pfam" id="PF20220"/>
    </source>
</evidence>
<dbReference type="Proteomes" id="UP000298138">
    <property type="component" value="Unassembled WGS sequence"/>
</dbReference>
<feature type="domain" description="Tc toxin complex TcA C-terminal TcB-binding" evidence="2">
    <location>
        <begin position="2362"/>
        <end position="2653"/>
    </location>
</feature>
<evidence type="ECO:0000259" key="2">
    <source>
        <dbReference type="Pfam" id="PF18276"/>
    </source>
</evidence>
<dbReference type="Pfam" id="PF18276">
    <property type="entry name" value="TcA_TcB_BD"/>
    <property type="match status" value="1"/>
</dbReference>
<feature type="domain" description="Neuraminidase-like" evidence="3">
    <location>
        <begin position="1416"/>
        <end position="1581"/>
    </location>
</feature>
<gene>
    <name evidence="5" type="ORF">EX30DRAFT_350599</name>
</gene>
<protein>
    <submittedName>
        <fullName evidence="5">Uncharacterized protein</fullName>
    </submittedName>
</protein>
<proteinExistence type="predicted"/>
<feature type="region of interest" description="Disordered" evidence="1">
    <location>
        <begin position="1519"/>
        <end position="1539"/>
    </location>
</feature>
<dbReference type="InterPro" id="IPR046839">
    <property type="entry name" value="ABC_toxin_N"/>
</dbReference>
<dbReference type="STRING" id="341454.A0A4S2MPK0"/>
<evidence type="ECO:0000259" key="3">
    <source>
        <dbReference type="Pfam" id="PF18413"/>
    </source>
</evidence>
<dbReference type="InterPro" id="IPR040840">
    <property type="entry name" value="TcA_TcB_BD"/>
</dbReference>
<name>A0A4S2MPK0_9PEZI</name>
<organism evidence="5 6">
    <name type="scientific">Ascodesmis nigricans</name>
    <dbReference type="NCBI Taxonomy" id="341454"/>
    <lineage>
        <taxon>Eukaryota</taxon>
        <taxon>Fungi</taxon>
        <taxon>Dikarya</taxon>
        <taxon>Ascomycota</taxon>
        <taxon>Pezizomycotina</taxon>
        <taxon>Pezizomycetes</taxon>
        <taxon>Pezizales</taxon>
        <taxon>Ascodesmidaceae</taxon>
        <taxon>Ascodesmis</taxon>
    </lineage>
</organism>
<keyword evidence="6" id="KW-1185">Reference proteome</keyword>
<dbReference type="Pfam" id="PF18413">
    <property type="entry name" value="Neuraminidase"/>
    <property type="match status" value="1"/>
</dbReference>
<dbReference type="InParanoid" id="A0A4S2MPK0"/>
<evidence type="ECO:0000256" key="1">
    <source>
        <dbReference type="SAM" id="MobiDB-lite"/>
    </source>
</evidence>
<accession>A0A4S2MPK0</accession>
<feature type="domain" description="ABC toxin N-terminal" evidence="4">
    <location>
        <begin position="1264"/>
        <end position="1386"/>
    </location>
</feature>